<evidence type="ECO:0000313" key="4">
    <source>
        <dbReference type="Proteomes" id="UP000669060"/>
    </source>
</evidence>
<dbReference type="Pfam" id="PF25800">
    <property type="entry name" value="FimV_N"/>
    <property type="match status" value="1"/>
</dbReference>
<evidence type="ECO:0000256" key="1">
    <source>
        <dbReference type="SAM" id="MobiDB-lite"/>
    </source>
</evidence>
<dbReference type="InterPro" id="IPR038440">
    <property type="entry name" value="FimV_C_sf"/>
</dbReference>
<keyword evidence="4" id="KW-1185">Reference proteome</keyword>
<accession>A0ABS3TL93</accession>
<dbReference type="Proteomes" id="UP000669060">
    <property type="component" value="Unassembled WGS sequence"/>
</dbReference>
<dbReference type="NCBIfam" id="TIGR03504">
    <property type="entry name" value="FimV_Cterm"/>
    <property type="match status" value="1"/>
</dbReference>
<feature type="domain" description="LysM" evidence="2">
    <location>
        <begin position="161"/>
        <end position="216"/>
    </location>
</feature>
<comment type="caution">
    <text evidence="3">The sequence shown here is derived from an EMBL/GenBank/DDBJ whole genome shotgun (WGS) entry which is preliminary data.</text>
</comment>
<dbReference type="InterPro" id="IPR057840">
    <property type="entry name" value="FimV_N"/>
</dbReference>
<name>A0ABS3TL93_9PSED</name>
<dbReference type="InterPro" id="IPR020012">
    <property type="entry name" value="LysM_FimV"/>
</dbReference>
<dbReference type="SMART" id="SM00257">
    <property type="entry name" value="LysM"/>
    <property type="match status" value="1"/>
</dbReference>
<dbReference type="Gene3D" id="1.20.58.2200">
    <property type="match status" value="1"/>
</dbReference>
<dbReference type="InterPro" id="IPR036779">
    <property type="entry name" value="LysM_dom_sf"/>
</dbReference>
<feature type="region of interest" description="Disordered" evidence="1">
    <location>
        <begin position="313"/>
        <end position="345"/>
    </location>
</feature>
<dbReference type="NCBIfam" id="TIGR03505">
    <property type="entry name" value="FimV_core"/>
    <property type="match status" value="1"/>
</dbReference>
<dbReference type="PROSITE" id="PS51782">
    <property type="entry name" value="LYSM"/>
    <property type="match status" value="1"/>
</dbReference>
<evidence type="ECO:0000313" key="3">
    <source>
        <dbReference type="EMBL" id="MBO3274426.1"/>
    </source>
</evidence>
<dbReference type="InterPro" id="IPR018392">
    <property type="entry name" value="LysM"/>
</dbReference>
<evidence type="ECO:0000259" key="2">
    <source>
        <dbReference type="PROSITE" id="PS51782"/>
    </source>
</evidence>
<dbReference type="InterPro" id="IPR020011">
    <property type="entry name" value="FimV_C"/>
</dbReference>
<sequence length="689" mass="74213">MAIAGHAYALGLGEVTVHSALNQPLDADIELLQVGNLGADELIARLASEAAFRQAGVERFMSLQDLRFTPVIRGGRSYIKVRSTQPVREPYMSFLLEVERPNGRLMREYTVLLDPPGYAPRGVSSATERYVAAPAAQPSVRRQAAPRQAAVARKPIAAGEGRYTTVRNDTLWSIASRLGARGTAHAQLMDGIHQLNPQAFINGDPHRLKAGQTLTLPASAEAPVKPAQPAVAATQPASRVEAAAPAAPTVPTAPAAPVTAAAVSNANTELAELTDERSRLSSRLDSMEQQLGSMLKSLEDRDRQIQQLQAELQRRQENDAKAQAAPAAAAPAPAQQAPAAAPAATASAATEDSSWRWMMVGGLFALLGGLLLARRRKSEKPDDTPVEAELPASEFDEEDLYDALEVVQPTRRAKAAAPAASGAAVLKLPTASTDGLEGANIYIAYGRYGHARDMLNESIARHPARMDMRLKLMTVLAELGDVRGFQEQAQVLLGLGVDPKEIEQIRAHYPAMAQAVVEAEKPAEPLGDADWDEIELEGPAPTVASESVAGARNGPNEIAWDLDWDSLENPLDNPLCSKKKQVELNDDLTDEFSSNLFELPEVVEEFDLDAEQQAKVFGGQDVLLEDGDFVRDLEEVSAHHDELLASLDRARACIDSGNLDEAYRILKQVIEDGDTEEKAEARELLAKIA</sequence>
<gene>
    <name evidence="3" type="ORF">JFY56_04235</name>
</gene>
<dbReference type="CDD" id="cd00118">
    <property type="entry name" value="LysM"/>
    <property type="match status" value="1"/>
</dbReference>
<reference evidence="3 4" key="1">
    <citation type="submission" date="2020-12" db="EMBL/GenBank/DDBJ databases">
        <title>Pseudomonas schmalbachii sp. nov. isolated from millipede gut.</title>
        <authorList>
            <person name="Shelomi M."/>
        </authorList>
    </citation>
    <scope>NUCLEOTIDE SEQUENCE [LARGE SCALE GENOMIC DNA]</scope>
    <source>
        <strain evidence="3 4">Milli4</strain>
    </source>
</reference>
<protein>
    <submittedName>
        <fullName evidence="3">FimV family protein</fullName>
    </submittedName>
</protein>
<dbReference type="Gene3D" id="3.10.350.10">
    <property type="entry name" value="LysM domain"/>
    <property type="match status" value="1"/>
</dbReference>
<dbReference type="EMBL" id="JAELYA010000001">
    <property type="protein sequence ID" value="MBO3274426.1"/>
    <property type="molecule type" value="Genomic_DNA"/>
</dbReference>
<proteinExistence type="predicted"/>
<organism evidence="3 4">
    <name type="scientific">Pseudomonas schmalbachii</name>
    <dbReference type="NCBI Taxonomy" id="2816993"/>
    <lineage>
        <taxon>Bacteria</taxon>
        <taxon>Pseudomonadati</taxon>
        <taxon>Pseudomonadota</taxon>
        <taxon>Gammaproteobacteria</taxon>
        <taxon>Pseudomonadales</taxon>
        <taxon>Pseudomonadaceae</taxon>
        <taxon>Pseudomonas</taxon>
    </lineage>
</organism>
<feature type="compositionally biased region" description="Low complexity" evidence="1">
    <location>
        <begin position="321"/>
        <end position="345"/>
    </location>
</feature>